<gene>
    <name evidence="8" type="primary">RRP46</name>
    <name evidence="8" type="ORF">GGI25_004863</name>
</gene>
<evidence type="ECO:0000313" key="8">
    <source>
        <dbReference type="EMBL" id="KAJ2673048.1"/>
    </source>
</evidence>
<evidence type="ECO:0000256" key="2">
    <source>
        <dbReference type="ARBA" id="ARBA00006678"/>
    </source>
</evidence>
<dbReference type="Pfam" id="PF03725">
    <property type="entry name" value="RNase_PH_C"/>
    <property type="match status" value="1"/>
</dbReference>
<dbReference type="GO" id="GO:0016075">
    <property type="term" value="P:rRNA catabolic process"/>
    <property type="evidence" value="ECO:0007669"/>
    <property type="project" value="TreeGrafter"/>
</dbReference>
<evidence type="ECO:0000313" key="9">
    <source>
        <dbReference type="Proteomes" id="UP001151518"/>
    </source>
</evidence>
<feature type="domain" description="Exoribonuclease phosphorolytic" evidence="7">
    <location>
        <begin position="134"/>
        <end position="172"/>
    </location>
</feature>
<reference evidence="8" key="1">
    <citation type="submission" date="2022-07" db="EMBL/GenBank/DDBJ databases">
        <title>Phylogenomic reconstructions and comparative analyses of Kickxellomycotina fungi.</title>
        <authorList>
            <person name="Reynolds N.K."/>
            <person name="Stajich J.E."/>
            <person name="Barry K."/>
            <person name="Grigoriev I.V."/>
            <person name="Crous P."/>
            <person name="Smith M.E."/>
        </authorList>
    </citation>
    <scope>NUCLEOTIDE SEQUENCE</scope>
    <source>
        <strain evidence="8">NRRL 3115</strain>
    </source>
</reference>
<accession>A0A9W8G3C2</accession>
<dbReference type="AlphaFoldDB" id="A0A9W8G3C2"/>
<evidence type="ECO:0000256" key="1">
    <source>
        <dbReference type="ARBA" id="ARBA00004123"/>
    </source>
</evidence>
<dbReference type="CDD" id="cd11372">
    <property type="entry name" value="RNase_PH_RRP46"/>
    <property type="match status" value="1"/>
</dbReference>
<dbReference type="GO" id="GO:0034475">
    <property type="term" value="P:U4 snRNA 3'-end processing"/>
    <property type="evidence" value="ECO:0007669"/>
    <property type="project" value="TreeGrafter"/>
</dbReference>
<comment type="similarity">
    <text evidence="2">Belongs to the RNase PH family.</text>
</comment>
<evidence type="ECO:0000256" key="3">
    <source>
        <dbReference type="ARBA" id="ARBA00022552"/>
    </source>
</evidence>
<evidence type="ECO:0000256" key="4">
    <source>
        <dbReference type="ARBA" id="ARBA00022835"/>
    </source>
</evidence>
<dbReference type="PANTHER" id="PTHR11953:SF1">
    <property type="entry name" value="EXOSOME COMPLEX COMPONENT RRP46"/>
    <property type="match status" value="1"/>
</dbReference>
<dbReference type="GO" id="GO:0071028">
    <property type="term" value="P:nuclear mRNA surveillance"/>
    <property type="evidence" value="ECO:0007669"/>
    <property type="project" value="TreeGrafter"/>
</dbReference>
<organism evidence="8 9">
    <name type="scientific">Coemansia spiralis</name>
    <dbReference type="NCBI Taxonomy" id="417178"/>
    <lineage>
        <taxon>Eukaryota</taxon>
        <taxon>Fungi</taxon>
        <taxon>Fungi incertae sedis</taxon>
        <taxon>Zoopagomycota</taxon>
        <taxon>Kickxellomycotina</taxon>
        <taxon>Kickxellomycetes</taxon>
        <taxon>Kickxellales</taxon>
        <taxon>Kickxellaceae</taxon>
        <taxon>Coemansia</taxon>
    </lineage>
</organism>
<dbReference type="InterPro" id="IPR020568">
    <property type="entry name" value="Ribosomal_Su5_D2-typ_SF"/>
</dbReference>
<keyword evidence="4" id="KW-0271">Exosome</keyword>
<dbReference type="Proteomes" id="UP001151518">
    <property type="component" value="Unassembled WGS sequence"/>
</dbReference>
<comment type="caution">
    <text evidence="8">The sequence shown here is derived from an EMBL/GenBank/DDBJ whole genome shotgun (WGS) entry which is preliminary data.</text>
</comment>
<keyword evidence="5" id="KW-0539">Nucleus</keyword>
<dbReference type="Gene3D" id="3.30.230.70">
    <property type="entry name" value="GHMP Kinase, N-terminal domain"/>
    <property type="match status" value="1"/>
</dbReference>
<dbReference type="GO" id="GO:0000176">
    <property type="term" value="C:nuclear exosome (RNase complex)"/>
    <property type="evidence" value="ECO:0007669"/>
    <property type="project" value="UniProtKB-ARBA"/>
</dbReference>
<dbReference type="GO" id="GO:0005730">
    <property type="term" value="C:nucleolus"/>
    <property type="evidence" value="ECO:0007669"/>
    <property type="project" value="TreeGrafter"/>
</dbReference>
<proteinExistence type="inferred from homology"/>
<dbReference type="InterPro" id="IPR027408">
    <property type="entry name" value="PNPase/RNase_PH_dom_sf"/>
</dbReference>
<protein>
    <submittedName>
        <fullName evidence="8">Exosome non-catalytic core subunit rrp46</fullName>
    </submittedName>
</protein>
<dbReference type="OrthoDB" id="27298at2759"/>
<dbReference type="GO" id="GO:0003723">
    <property type="term" value="F:RNA binding"/>
    <property type="evidence" value="ECO:0007669"/>
    <property type="project" value="TreeGrafter"/>
</dbReference>
<feature type="domain" description="Exoribonuclease phosphorolytic" evidence="6">
    <location>
        <begin position="11"/>
        <end position="131"/>
    </location>
</feature>
<name>A0A9W8G3C2_9FUNG</name>
<dbReference type="GO" id="GO:0071051">
    <property type="term" value="P:poly(A)-dependent snoRNA 3'-end processing"/>
    <property type="evidence" value="ECO:0007669"/>
    <property type="project" value="TreeGrafter"/>
</dbReference>
<dbReference type="InterPro" id="IPR050080">
    <property type="entry name" value="RNase_PH"/>
</dbReference>
<dbReference type="InterPro" id="IPR015847">
    <property type="entry name" value="ExoRNase_PH_dom2"/>
</dbReference>
<dbReference type="SUPFAM" id="SSF54211">
    <property type="entry name" value="Ribosomal protein S5 domain 2-like"/>
    <property type="match status" value="1"/>
</dbReference>
<dbReference type="InterPro" id="IPR001247">
    <property type="entry name" value="ExoRNase_PH_dom1"/>
</dbReference>
<dbReference type="PANTHER" id="PTHR11953">
    <property type="entry name" value="EXOSOME COMPLEX COMPONENT"/>
    <property type="match status" value="1"/>
</dbReference>
<dbReference type="EMBL" id="JANBTW010000073">
    <property type="protein sequence ID" value="KAJ2673048.1"/>
    <property type="molecule type" value="Genomic_DNA"/>
</dbReference>
<keyword evidence="3" id="KW-0698">rRNA processing</keyword>
<dbReference type="InterPro" id="IPR036345">
    <property type="entry name" value="ExoRNase_PH_dom2_sf"/>
</dbReference>
<evidence type="ECO:0000256" key="5">
    <source>
        <dbReference type="ARBA" id="ARBA00023242"/>
    </source>
</evidence>
<dbReference type="SUPFAM" id="SSF55666">
    <property type="entry name" value="Ribonuclease PH domain 2-like"/>
    <property type="match status" value="1"/>
</dbReference>
<evidence type="ECO:0000259" key="6">
    <source>
        <dbReference type="Pfam" id="PF01138"/>
    </source>
</evidence>
<dbReference type="Pfam" id="PF01138">
    <property type="entry name" value="RNase_PH"/>
    <property type="match status" value="1"/>
</dbReference>
<dbReference type="GO" id="GO:0006364">
    <property type="term" value="P:rRNA processing"/>
    <property type="evidence" value="ECO:0007669"/>
    <property type="project" value="UniProtKB-KW"/>
</dbReference>
<comment type="subcellular location">
    <subcellularLocation>
        <location evidence="1">Nucleus</location>
    </subcellularLocation>
</comment>
<evidence type="ECO:0000259" key="7">
    <source>
        <dbReference type="Pfam" id="PF03725"/>
    </source>
</evidence>
<dbReference type="GO" id="GO:0000177">
    <property type="term" value="C:cytoplasmic exosome (RNase complex)"/>
    <property type="evidence" value="ECO:0007669"/>
    <property type="project" value="TreeGrafter"/>
</dbReference>
<sequence>MPRPDRRENDQIRALHSILGLLNRVDGSAQFSAGSTSVYCGVYGPVDVKVYDEKLDRAVIEVKFRPAAGVSGTKDRWVESAVRGTFEREILAQMHPRTLIQINIQAREDDGSADAAAINATTMALVDAGVPLRDMVAAASCAVLADGAAVVDPTLEEAAAAQSVHTFAFAGSDIGRAGSGGASGSTSPVYVDSRGDFSVADYDRCYDLCLRSAQRVLAFMRTAIEGKIAKESQISVV</sequence>